<protein>
    <recommendedName>
        <fullName evidence="4">Shavenoid isoform B-like N-terminal domain-containing protein</fullName>
    </recommendedName>
</protein>
<dbReference type="Pfam" id="PF23328">
    <property type="entry name" value="Sha_B_N"/>
    <property type="match status" value="1"/>
</dbReference>
<evidence type="ECO:0000256" key="2">
    <source>
        <dbReference type="SAM" id="Phobius"/>
    </source>
</evidence>
<dbReference type="EMBL" id="CANHGI010000001">
    <property type="protein sequence ID" value="CAI5438869.1"/>
    <property type="molecule type" value="Genomic_DNA"/>
</dbReference>
<dbReference type="PANTHER" id="PTHR39387:SF1">
    <property type="entry name" value="SHAVENOID, ISOFORM B"/>
    <property type="match status" value="1"/>
</dbReference>
<feature type="signal peptide" evidence="3">
    <location>
        <begin position="1"/>
        <end position="19"/>
    </location>
</feature>
<name>A0A9P1I5U5_9PELO</name>
<dbReference type="PANTHER" id="PTHR39387">
    <property type="entry name" value="SHAVENOID, ISOFORM B"/>
    <property type="match status" value="1"/>
</dbReference>
<feature type="transmembrane region" description="Helical" evidence="2">
    <location>
        <begin position="287"/>
        <end position="310"/>
    </location>
</feature>
<proteinExistence type="predicted"/>
<feature type="region of interest" description="Disordered" evidence="1">
    <location>
        <begin position="425"/>
        <end position="558"/>
    </location>
</feature>
<keyword evidence="2" id="KW-0472">Membrane</keyword>
<dbReference type="OrthoDB" id="5822275at2759"/>
<evidence type="ECO:0000256" key="3">
    <source>
        <dbReference type="SAM" id="SignalP"/>
    </source>
</evidence>
<keyword evidence="2" id="KW-0812">Transmembrane</keyword>
<dbReference type="AlphaFoldDB" id="A0A9P1I5U5"/>
<evidence type="ECO:0000313" key="5">
    <source>
        <dbReference type="EMBL" id="CAI5438869.1"/>
    </source>
</evidence>
<accession>A0A9P1I5U5</accession>
<organism evidence="5 6">
    <name type="scientific">Caenorhabditis angaria</name>
    <dbReference type="NCBI Taxonomy" id="860376"/>
    <lineage>
        <taxon>Eukaryota</taxon>
        <taxon>Metazoa</taxon>
        <taxon>Ecdysozoa</taxon>
        <taxon>Nematoda</taxon>
        <taxon>Chromadorea</taxon>
        <taxon>Rhabditida</taxon>
        <taxon>Rhabditina</taxon>
        <taxon>Rhabditomorpha</taxon>
        <taxon>Rhabditoidea</taxon>
        <taxon>Rhabditidae</taxon>
        <taxon>Peloderinae</taxon>
        <taxon>Caenorhabditis</taxon>
    </lineage>
</organism>
<dbReference type="Proteomes" id="UP001152747">
    <property type="component" value="Unassembled WGS sequence"/>
</dbReference>
<comment type="caution">
    <text evidence="5">The sequence shown here is derived from an EMBL/GenBank/DDBJ whole genome shotgun (WGS) entry which is preliminary data.</text>
</comment>
<feature type="compositionally biased region" description="Basic and acidic residues" evidence="1">
    <location>
        <begin position="473"/>
        <end position="486"/>
    </location>
</feature>
<dbReference type="InterPro" id="IPR057507">
    <property type="entry name" value="Sha_B-like_N"/>
</dbReference>
<evidence type="ECO:0000259" key="4">
    <source>
        <dbReference type="Pfam" id="PF23328"/>
    </source>
</evidence>
<reference evidence="5" key="1">
    <citation type="submission" date="2022-11" db="EMBL/GenBank/DDBJ databases">
        <authorList>
            <person name="Kikuchi T."/>
        </authorList>
    </citation>
    <scope>NUCLEOTIDE SEQUENCE</scope>
    <source>
        <strain evidence="5">PS1010</strain>
    </source>
</reference>
<keyword evidence="6" id="KW-1185">Reference proteome</keyword>
<evidence type="ECO:0000256" key="1">
    <source>
        <dbReference type="SAM" id="MobiDB-lite"/>
    </source>
</evidence>
<evidence type="ECO:0000313" key="6">
    <source>
        <dbReference type="Proteomes" id="UP001152747"/>
    </source>
</evidence>
<sequence>MILLLFFISFLLSENTINGAAIMGLGGSEKQVENSNLNISSSSSQQQQYHRFDRLILSVVRKSGHPDIIHPTICPPSCEHLHKAIDHFQNGDNISLTGRIKDECSCVCPVSRPVYLSSAGSCVSKLLPTECERTISWKTLQPTETTVPVVHLLPHSVVLPNSPLNFEKEGIHVSQNGQVNCTIGQVFYENVHHRWKTPLRKTVLFELTDFEQKPIIYFRGTDTDSSFLAGAVVQIKLRCDRDNQINKNSQHFCISLRIAGVSGSIGGNGNHGSNSLENSSEWQTESILLMIFVCFIVTMLLTTFFVWNICWKIKKRKMISDFQMQFIQQYRQQQNPEVIKVPRNQLSIEDIEIEEGGNGENNGGSGRRRLYFSAEYFDRDLLENPPPMAEQFLMDLRRMVDVAKDRIRQRRYYPTLVRIDEEIEQENEDGNEKERKIKQPIMEQKQLSELKQVKEEEEEEEEDFMIQSTSSSNKEESDSGRESKEDSSEEEDKDKDKPKNVSEIRKNFERPSQLPILHNSSMKRRKSAPSGTVAQKQKEYESKLRPPTSYSGRSLKERKGYAVYPNDCVFNKSLPRRPKKLAPTTQQTDNM</sequence>
<feature type="compositionally biased region" description="Basic and acidic residues" evidence="1">
    <location>
        <begin position="494"/>
        <end position="509"/>
    </location>
</feature>
<dbReference type="GO" id="GO:0005938">
    <property type="term" value="C:cell cortex"/>
    <property type="evidence" value="ECO:0007669"/>
    <property type="project" value="TreeGrafter"/>
</dbReference>
<feature type="chain" id="PRO_5040337684" description="Shavenoid isoform B-like N-terminal domain-containing protein" evidence="3">
    <location>
        <begin position="20"/>
        <end position="591"/>
    </location>
</feature>
<feature type="compositionally biased region" description="Acidic residues" evidence="1">
    <location>
        <begin position="455"/>
        <end position="464"/>
    </location>
</feature>
<feature type="domain" description="Shavenoid isoform B-like N-terminal" evidence="4">
    <location>
        <begin position="57"/>
        <end position="126"/>
    </location>
</feature>
<keyword evidence="2" id="KW-1133">Transmembrane helix</keyword>
<keyword evidence="3" id="KW-0732">Signal</keyword>
<feature type="region of interest" description="Disordered" evidence="1">
    <location>
        <begin position="570"/>
        <end position="591"/>
    </location>
</feature>
<gene>
    <name evidence="5" type="ORF">CAMP_LOCUS1506</name>
</gene>